<name>A0A6M4B1S0_9HYPO</name>
<gene>
    <name evidence="2" type="primary">iorf465</name>
</gene>
<evidence type="ECO:0000259" key="1">
    <source>
        <dbReference type="Pfam" id="PF00961"/>
    </source>
</evidence>
<accession>A0A6M4B1S0</accession>
<evidence type="ECO:0000313" key="2">
    <source>
        <dbReference type="EMBL" id="QJQ35383.1"/>
    </source>
</evidence>
<geneLocation type="mitochondrion" evidence="2"/>
<keyword evidence="2" id="KW-0540">Nuclease</keyword>
<keyword evidence="2" id="KW-0378">Hydrolase</keyword>
<keyword evidence="2" id="KW-0255">Endonuclease</keyword>
<dbReference type="EMBL" id="MT010925">
    <property type="protein sequence ID" value="QJQ35383.1"/>
    <property type="molecule type" value="Genomic_DNA"/>
</dbReference>
<sequence length="465" mass="53972">MIMRGVKLLYFKLSYKLKWSSTLKDNLIEKYLNNLLLKPSINNISYPLKPELPPHFTQKEFIEWFVGFTDGEGCFSIRIPNEKTISLIFTIELHKDDVEVLHKIANGLGVGRVLVNKNKDSALFFISKFEDINSVLIPLFKNFPLQTTKHLDFISFAEAASIIFNSRNLKKKLSLLELEKIIDLKQSINTKRLIINEEENKLLVEKVCITKWWLLGFIEGEGTFGYKHLVPYFQIAQNKKNLFVLKAIEAYLKEVVPSLINSENKELEFKYNLNKLTGVYSMTLEKVDDNFYHLIPFFESLTFLSRKSLDYEWWVLSVFIHKLGYFYLPEGKQIALQISSSTNKYRYTTAKDSLNKIGLPNIESILNLFKQTPPFDISSHRSHFELVREFTVAKGGRKGFLVHIYECNSTLNDMSLKEVKDSPFSTYGDGHEVLGLKRGSRVIGRYIDTGKLYRDKYRFSSIPLK</sequence>
<dbReference type="InterPro" id="IPR051289">
    <property type="entry name" value="LAGLIDADG_Endonuclease"/>
</dbReference>
<dbReference type="SUPFAM" id="SSF55608">
    <property type="entry name" value="Homing endonucleases"/>
    <property type="match status" value="2"/>
</dbReference>
<dbReference type="GO" id="GO:0004519">
    <property type="term" value="F:endonuclease activity"/>
    <property type="evidence" value="ECO:0007669"/>
    <property type="project" value="UniProtKB-KW"/>
</dbReference>
<reference evidence="2" key="1">
    <citation type="journal article" date="2020" name="Front. Microbiol.">
        <title>Detecting Introgression Between Members of the Fusarium fujikuroi and F. oxysporum Species Complexes by Comparative Mitogenomics.</title>
        <authorList>
            <person name="Brankovics B."/>
            <person name="van Diepeningen A.D."/>
            <person name="de Hoog G.S."/>
            <person name="van der Lee T.A.J."/>
            <person name="Waalwijk C."/>
        </authorList>
    </citation>
    <scope>NUCLEOTIDE SEQUENCE</scope>
    <source>
        <strain evidence="2">CBS 417.97</strain>
    </source>
</reference>
<dbReference type="PANTHER" id="PTHR36181:SF2">
    <property type="entry name" value="INTRON-ENCODED ENDONUCLEASE AI3-RELATED"/>
    <property type="match status" value="1"/>
</dbReference>
<dbReference type="InterPro" id="IPR004860">
    <property type="entry name" value="LAGLIDADG_dom"/>
</dbReference>
<dbReference type="InterPro" id="IPR027434">
    <property type="entry name" value="Homing_endonucl"/>
</dbReference>
<feature type="domain" description="Homing endonuclease LAGLIDADG" evidence="1">
    <location>
        <begin position="214"/>
        <end position="314"/>
    </location>
</feature>
<organism evidence="2">
    <name type="scientific">Fusarium pseudonygamai</name>
    <dbReference type="NCBI Taxonomy" id="47755"/>
    <lineage>
        <taxon>Eukaryota</taxon>
        <taxon>Fungi</taxon>
        <taxon>Dikarya</taxon>
        <taxon>Ascomycota</taxon>
        <taxon>Pezizomycotina</taxon>
        <taxon>Sordariomycetes</taxon>
        <taxon>Hypocreomycetidae</taxon>
        <taxon>Hypocreales</taxon>
        <taxon>Nectriaceae</taxon>
        <taxon>Fusarium</taxon>
        <taxon>Fusarium fujikuroi species complex</taxon>
    </lineage>
</organism>
<dbReference type="GO" id="GO:0005739">
    <property type="term" value="C:mitochondrion"/>
    <property type="evidence" value="ECO:0007669"/>
    <property type="project" value="UniProtKB-ARBA"/>
</dbReference>
<keyword evidence="2" id="KW-0496">Mitochondrion</keyword>
<dbReference type="AlphaFoldDB" id="A0A6M4B1S0"/>
<protein>
    <submittedName>
        <fullName evidence="2">LAGLIDADG endonuclease</fullName>
    </submittedName>
</protein>
<dbReference type="Pfam" id="PF00961">
    <property type="entry name" value="LAGLIDADG_1"/>
    <property type="match status" value="2"/>
</dbReference>
<feature type="domain" description="Homing endonuclease LAGLIDADG" evidence="1">
    <location>
        <begin position="66"/>
        <end position="159"/>
    </location>
</feature>
<dbReference type="Gene3D" id="3.10.28.10">
    <property type="entry name" value="Homing endonucleases"/>
    <property type="match status" value="2"/>
</dbReference>
<reference evidence="2" key="2">
    <citation type="submission" date="2020-01" db="EMBL/GenBank/DDBJ databases">
        <authorList>
            <person name="Brankovics B."/>
            <person name="Van Diepeningen A.D."/>
            <person name="De Hoog G.S."/>
            <person name="Van Der Lee T.A.J."/>
            <person name="Waalwijk C."/>
        </authorList>
    </citation>
    <scope>NUCLEOTIDE SEQUENCE</scope>
    <source>
        <strain evidence="2">CBS 417.97</strain>
    </source>
</reference>
<proteinExistence type="predicted"/>
<dbReference type="PANTHER" id="PTHR36181">
    <property type="entry name" value="INTRON-ENCODED ENDONUCLEASE AI3-RELATED"/>
    <property type="match status" value="1"/>
</dbReference>